<dbReference type="EMBL" id="ML976000">
    <property type="protein sequence ID" value="KAF1947024.1"/>
    <property type="molecule type" value="Genomic_DNA"/>
</dbReference>
<dbReference type="Gene3D" id="3.30.420.10">
    <property type="entry name" value="Ribonuclease H-like superfamily/Ribonuclease H"/>
    <property type="match status" value="1"/>
</dbReference>
<dbReference type="AlphaFoldDB" id="A0A6A5T4L9"/>
<evidence type="ECO:0008006" key="3">
    <source>
        <dbReference type="Google" id="ProtNLM"/>
    </source>
</evidence>
<reference evidence="1" key="1">
    <citation type="journal article" date="2020" name="Stud. Mycol.">
        <title>101 Dothideomycetes genomes: a test case for predicting lifestyles and emergence of pathogens.</title>
        <authorList>
            <person name="Haridas S."/>
            <person name="Albert R."/>
            <person name="Binder M."/>
            <person name="Bloem J."/>
            <person name="Labutti K."/>
            <person name="Salamov A."/>
            <person name="Andreopoulos B."/>
            <person name="Baker S."/>
            <person name="Barry K."/>
            <person name="Bills G."/>
            <person name="Bluhm B."/>
            <person name="Cannon C."/>
            <person name="Castanera R."/>
            <person name="Culley D."/>
            <person name="Daum C."/>
            <person name="Ezra D."/>
            <person name="Gonzalez J."/>
            <person name="Henrissat B."/>
            <person name="Kuo A."/>
            <person name="Liang C."/>
            <person name="Lipzen A."/>
            <person name="Lutzoni F."/>
            <person name="Magnuson J."/>
            <person name="Mondo S."/>
            <person name="Nolan M."/>
            <person name="Ohm R."/>
            <person name="Pangilinan J."/>
            <person name="Park H.-J."/>
            <person name="Ramirez L."/>
            <person name="Alfaro M."/>
            <person name="Sun H."/>
            <person name="Tritt A."/>
            <person name="Yoshinaga Y."/>
            <person name="Zwiers L.-H."/>
            <person name="Turgeon B."/>
            <person name="Goodwin S."/>
            <person name="Spatafora J."/>
            <person name="Crous P."/>
            <person name="Grigoriev I."/>
        </authorList>
    </citation>
    <scope>NUCLEOTIDE SEQUENCE</scope>
    <source>
        <strain evidence="1">CBS 161.51</strain>
    </source>
</reference>
<evidence type="ECO:0000313" key="2">
    <source>
        <dbReference type="Proteomes" id="UP000800038"/>
    </source>
</evidence>
<organism evidence="1 2">
    <name type="scientific">Clathrospora elynae</name>
    <dbReference type="NCBI Taxonomy" id="706981"/>
    <lineage>
        <taxon>Eukaryota</taxon>
        <taxon>Fungi</taxon>
        <taxon>Dikarya</taxon>
        <taxon>Ascomycota</taxon>
        <taxon>Pezizomycotina</taxon>
        <taxon>Dothideomycetes</taxon>
        <taxon>Pleosporomycetidae</taxon>
        <taxon>Pleosporales</taxon>
        <taxon>Diademaceae</taxon>
        <taxon>Clathrospora</taxon>
    </lineage>
</organism>
<dbReference type="InterPro" id="IPR036397">
    <property type="entry name" value="RNaseH_sf"/>
</dbReference>
<dbReference type="OrthoDB" id="3774633at2759"/>
<dbReference type="Proteomes" id="UP000800038">
    <property type="component" value="Unassembled WGS sequence"/>
</dbReference>
<sequence length="111" mass="12555">MSARATLNVLRETDINLLQSTQKLQHVKKHDYHHRIRTHGGVDGYCHHEGALKKVVPWIKQLKQHGTNCKILEDGAPAHKSRIANDYLTVEKVGKIEWVGHSPDLNASEHA</sequence>
<keyword evidence="2" id="KW-1185">Reference proteome</keyword>
<dbReference type="GO" id="GO:0003676">
    <property type="term" value="F:nucleic acid binding"/>
    <property type="evidence" value="ECO:0007669"/>
    <property type="project" value="InterPro"/>
</dbReference>
<gene>
    <name evidence="1" type="ORF">EJ02DRAFT_489452</name>
</gene>
<name>A0A6A5T4L9_9PLEO</name>
<proteinExistence type="predicted"/>
<protein>
    <recommendedName>
        <fullName evidence="3">Tc1-like transposase DDE domain-containing protein</fullName>
    </recommendedName>
</protein>
<accession>A0A6A5T4L9</accession>
<evidence type="ECO:0000313" key="1">
    <source>
        <dbReference type="EMBL" id="KAF1947024.1"/>
    </source>
</evidence>